<accession>K2FUZ9</accession>
<proteinExistence type="predicted"/>
<dbReference type="EMBL" id="AMFJ01000670">
    <property type="protein sequence ID" value="EKE26768.1"/>
    <property type="molecule type" value="Genomic_DNA"/>
</dbReference>
<name>K2FUZ9_9BACT</name>
<protein>
    <submittedName>
        <fullName evidence="1">Uncharacterized protein</fullName>
    </submittedName>
</protein>
<reference evidence="1" key="1">
    <citation type="journal article" date="2012" name="Science">
        <title>Fermentation, hydrogen, and sulfur metabolism in multiple uncultivated bacterial phyla.</title>
        <authorList>
            <person name="Wrighton K.C."/>
            <person name="Thomas B.C."/>
            <person name="Sharon I."/>
            <person name="Miller C.S."/>
            <person name="Castelle C.J."/>
            <person name="VerBerkmoes N.C."/>
            <person name="Wilkins M.J."/>
            <person name="Hettich R.L."/>
            <person name="Lipton M.S."/>
            <person name="Williams K.H."/>
            <person name="Long P.E."/>
            <person name="Banfield J.F."/>
        </authorList>
    </citation>
    <scope>NUCLEOTIDE SEQUENCE [LARGE SCALE GENOMIC DNA]</scope>
</reference>
<gene>
    <name evidence="1" type="ORF">ACD_4C00154G0002</name>
</gene>
<comment type="caution">
    <text evidence="1">The sequence shown here is derived from an EMBL/GenBank/DDBJ whole genome shotgun (WGS) entry which is preliminary data.</text>
</comment>
<organism evidence="1">
    <name type="scientific">uncultured bacterium</name>
    <name type="common">gcode 4</name>
    <dbReference type="NCBI Taxonomy" id="1234023"/>
    <lineage>
        <taxon>Bacteria</taxon>
        <taxon>environmental samples</taxon>
    </lineage>
</organism>
<sequence length="53" mass="5948">MQKKPTTFLTDTEICYLSVIKPNNKIDSMKIPGLGTGWANKWWKAVAPVINAK</sequence>
<evidence type="ECO:0000313" key="1">
    <source>
        <dbReference type="EMBL" id="EKE26768.1"/>
    </source>
</evidence>
<dbReference type="AlphaFoldDB" id="K2FUZ9"/>